<keyword evidence="2" id="KW-1133">Transmembrane helix</keyword>
<sequence>MGGYANGGDAENSTSTDPQHRLGGDEGPYVLNPVEIIAIAVTITSFLLVLFLIFYYRKLQARRKLDMMTKAAAALENGTHPSSRKNSATPAAPGTSGGSTAGGAESIELKDGASSSTATSVSIATTTTGNVPVPVPPGGSRPNTPAAPPLPAKDKARGGGRDATAAAGGGGNPRVLIVSEHGHGNNDPFTTPSSSTNNVATAAAAAAAARISCPPPPVVVVMAATTRTTTTTTITAGEKPPLWKYIHWKGDPKKESKKNANATLLPSVEPRHPRRGSSNGLVQGKYEYFPSRARVLSALLSLLSFCGNGMGANLEALVETTDKDDETPIPPKTYYA</sequence>
<feature type="compositionally biased region" description="Low complexity" evidence="1">
    <location>
        <begin position="113"/>
        <end position="132"/>
    </location>
</feature>
<dbReference type="EMBL" id="MU858191">
    <property type="protein sequence ID" value="KAK4209873.1"/>
    <property type="molecule type" value="Genomic_DNA"/>
</dbReference>
<proteinExistence type="predicted"/>
<feature type="region of interest" description="Disordered" evidence="1">
    <location>
        <begin position="1"/>
        <end position="24"/>
    </location>
</feature>
<feature type="transmembrane region" description="Helical" evidence="2">
    <location>
        <begin position="36"/>
        <end position="56"/>
    </location>
</feature>
<evidence type="ECO:0000256" key="1">
    <source>
        <dbReference type="SAM" id="MobiDB-lite"/>
    </source>
</evidence>
<organism evidence="3 4">
    <name type="scientific">Rhypophila decipiens</name>
    <dbReference type="NCBI Taxonomy" id="261697"/>
    <lineage>
        <taxon>Eukaryota</taxon>
        <taxon>Fungi</taxon>
        <taxon>Dikarya</taxon>
        <taxon>Ascomycota</taxon>
        <taxon>Pezizomycotina</taxon>
        <taxon>Sordariomycetes</taxon>
        <taxon>Sordariomycetidae</taxon>
        <taxon>Sordariales</taxon>
        <taxon>Naviculisporaceae</taxon>
        <taxon>Rhypophila</taxon>
    </lineage>
</organism>
<keyword evidence="2" id="KW-0812">Transmembrane</keyword>
<reference evidence="3" key="1">
    <citation type="journal article" date="2023" name="Mol. Phylogenet. Evol.">
        <title>Genome-scale phylogeny and comparative genomics of the fungal order Sordariales.</title>
        <authorList>
            <person name="Hensen N."/>
            <person name="Bonometti L."/>
            <person name="Westerberg I."/>
            <person name="Brannstrom I.O."/>
            <person name="Guillou S."/>
            <person name="Cros-Aarteil S."/>
            <person name="Calhoun S."/>
            <person name="Haridas S."/>
            <person name="Kuo A."/>
            <person name="Mondo S."/>
            <person name="Pangilinan J."/>
            <person name="Riley R."/>
            <person name="LaButti K."/>
            <person name="Andreopoulos B."/>
            <person name="Lipzen A."/>
            <person name="Chen C."/>
            <person name="Yan M."/>
            <person name="Daum C."/>
            <person name="Ng V."/>
            <person name="Clum A."/>
            <person name="Steindorff A."/>
            <person name="Ohm R.A."/>
            <person name="Martin F."/>
            <person name="Silar P."/>
            <person name="Natvig D.O."/>
            <person name="Lalanne C."/>
            <person name="Gautier V."/>
            <person name="Ament-Velasquez S.L."/>
            <person name="Kruys A."/>
            <person name="Hutchinson M.I."/>
            <person name="Powell A.J."/>
            <person name="Barry K."/>
            <person name="Miller A.N."/>
            <person name="Grigoriev I.V."/>
            <person name="Debuchy R."/>
            <person name="Gladieux P."/>
            <person name="Hiltunen Thoren M."/>
            <person name="Johannesson H."/>
        </authorList>
    </citation>
    <scope>NUCLEOTIDE SEQUENCE</scope>
    <source>
        <strain evidence="3">PSN293</strain>
    </source>
</reference>
<name>A0AAN7B3T3_9PEZI</name>
<dbReference type="Proteomes" id="UP001301769">
    <property type="component" value="Unassembled WGS sequence"/>
</dbReference>
<dbReference type="AlphaFoldDB" id="A0AAN7B3T3"/>
<protein>
    <submittedName>
        <fullName evidence="3">Uncharacterized protein</fullName>
    </submittedName>
</protein>
<gene>
    <name evidence="3" type="ORF">QBC37DRAFT_44510</name>
</gene>
<reference evidence="3" key="2">
    <citation type="submission" date="2023-05" db="EMBL/GenBank/DDBJ databases">
        <authorList>
            <consortium name="Lawrence Berkeley National Laboratory"/>
            <person name="Steindorff A."/>
            <person name="Hensen N."/>
            <person name="Bonometti L."/>
            <person name="Westerberg I."/>
            <person name="Brannstrom I.O."/>
            <person name="Guillou S."/>
            <person name="Cros-Aarteil S."/>
            <person name="Calhoun S."/>
            <person name="Haridas S."/>
            <person name="Kuo A."/>
            <person name="Mondo S."/>
            <person name="Pangilinan J."/>
            <person name="Riley R."/>
            <person name="Labutti K."/>
            <person name="Andreopoulos B."/>
            <person name="Lipzen A."/>
            <person name="Chen C."/>
            <person name="Yanf M."/>
            <person name="Daum C."/>
            <person name="Ng V."/>
            <person name="Clum A."/>
            <person name="Ohm R."/>
            <person name="Martin F."/>
            <person name="Silar P."/>
            <person name="Natvig D."/>
            <person name="Lalanne C."/>
            <person name="Gautier V."/>
            <person name="Ament-Velasquez S.L."/>
            <person name="Kruys A."/>
            <person name="Hutchinson M.I."/>
            <person name="Powell A.J."/>
            <person name="Barry K."/>
            <person name="Miller A.N."/>
            <person name="Grigoriev I.V."/>
            <person name="Debuchy R."/>
            <person name="Gladieux P."/>
            <person name="Thoren M.H."/>
            <person name="Johannesson H."/>
        </authorList>
    </citation>
    <scope>NUCLEOTIDE SEQUENCE</scope>
    <source>
        <strain evidence="3">PSN293</strain>
    </source>
</reference>
<feature type="compositionally biased region" description="Pro residues" evidence="1">
    <location>
        <begin position="133"/>
        <end position="151"/>
    </location>
</feature>
<evidence type="ECO:0000313" key="3">
    <source>
        <dbReference type="EMBL" id="KAK4209873.1"/>
    </source>
</evidence>
<accession>A0AAN7B3T3</accession>
<evidence type="ECO:0000256" key="2">
    <source>
        <dbReference type="SAM" id="Phobius"/>
    </source>
</evidence>
<comment type="caution">
    <text evidence="3">The sequence shown here is derived from an EMBL/GenBank/DDBJ whole genome shotgun (WGS) entry which is preliminary data.</text>
</comment>
<keyword evidence="4" id="KW-1185">Reference proteome</keyword>
<feature type="region of interest" description="Disordered" evidence="1">
    <location>
        <begin position="76"/>
        <end position="172"/>
    </location>
</feature>
<keyword evidence="2" id="KW-0472">Membrane</keyword>
<evidence type="ECO:0000313" key="4">
    <source>
        <dbReference type="Proteomes" id="UP001301769"/>
    </source>
</evidence>